<reference evidence="9 10" key="1">
    <citation type="submission" date="2020-08" db="EMBL/GenBank/DDBJ databases">
        <title>Genomic Encyclopedia of Type Strains, Phase IV (KMG-IV): sequencing the most valuable type-strain genomes for metagenomic binning, comparative biology and taxonomic classification.</title>
        <authorList>
            <person name="Goeker M."/>
        </authorList>
    </citation>
    <scope>NUCLEOTIDE SEQUENCE [LARGE SCALE GENOMIC DNA]</scope>
    <source>
        <strain evidence="9 10">DSM 27163</strain>
    </source>
</reference>
<evidence type="ECO:0000259" key="8">
    <source>
        <dbReference type="Pfam" id="PF00551"/>
    </source>
</evidence>
<comment type="function">
    <text evidence="6">Catalyzes the transfer of a formyl group from 10-formyltetrahydrofolate to 5-phospho-ribosyl-glycinamide (GAR), producing 5-phospho-ribosyl-N-formylglycinamide (FGAR) and tetrahydrofolate.</text>
</comment>
<dbReference type="HAMAP" id="MF_01930">
    <property type="entry name" value="PurN"/>
    <property type="match status" value="1"/>
</dbReference>
<evidence type="ECO:0000256" key="3">
    <source>
        <dbReference type="ARBA" id="ARBA00022755"/>
    </source>
</evidence>
<dbReference type="PANTHER" id="PTHR43369:SF2">
    <property type="entry name" value="PHOSPHORIBOSYLGLYCINAMIDE FORMYLTRANSFERASE"/>
    <property type="match status" value="1"/>
</dbReference>
<dbReference type="Gene3D" id="3.90.1150.30">
    <property type="match status" value="1"/>
</dbReference>
<evidence type="ECO:0000256" key="1">
    <source>
        <dbReference type="ARBA" id="ARBA00005054"/>
    </source>
</evidence>
<dbReference type="EMBL" id="JACIJH010000004">
    <property type="protein sequence ID" value="MBB5706539.1"/>
    <property type="molecule type" value="Genomic_DNA"/>
</dbReference>
<proteinExistence type="inferred from homology"/>
<keyword evidence="10" id="KW-1185">Reference proteome</keyword>
<name>A0A7W9B5A5_9SPHN</name>
<feature type="signal peptide" evidence="7">
    <location>
        <begin position="1"/>
        <end position="18"/>
    </location>
</feature>
<accession>A0A7W9B5A5</accession>
<dbReference type="CDD" id="cd08645">
    <property type="entry name" value="FMT_core_GART"/>
    <property type="match status" value="1"/>
</dbReference>
<keyword evidence="2 6" id="KW-0808">Transferase</keyword>
<feature type="active site" description="Proton donor" evidence="6">
    <location>
        <position position="110"/>
    </location>
</feature>
<comment type="caution">
    <text evidence="9">The sequence shown here is derived from an EMBL/GenBank/DDBJ whole genome shotgun (WGS) entry which is preliminary data.</text>
</comment>
<feature type="domain" description="Formyl transferase N-terminal" evidence="8">
    <location>
        <begin position="5"/>
        <end position="182"/>
    </location>
</feature>
<evidence type="ECO:0000256" key="5">
    <source>
        <dbReference type="ARBA" id="ARBA00047664"/>
    </source>
</evidence>
<protein>
    <recommendedName>
        <fullName evidence="6">Phosphoribosylglycinamide formyltransferase</fullName>
        <ecNumber evidence="6">2.1.2.2</ecNumber>
    </recommendedName>
    <alternativeName>
        <fullName evidence="6">5'-phosphoribosylglycinamide transformylase</fullName>
    </alternativeName>
    <alternativeName>
        <fullName evidence="6">GAR transformylase</fullName>
        <shortName evidence="6">GART</shortName>
    </alternativeName>
</protein>
<feature type="binding site" evidence="6">
    <location>
        <position position="66"/>
    </location>
    <ligand>
        <name>(6R)-10-formyltetrahydrofolate</name>
        <dbReference type="ChEBI" id="CHEBI:195366"/>
    </ligand>
</feature>
<dbReference type="InterPro" id="IPR002376">
    <property type="entry name" value="Formyl_transf_N"/>
</dbReference>
<evidence type="ECO:0000256" key="2">
    <source>
        <dbReference type="ARBA" id="ARBA00022679"/>
    </source>
</evidence>
<evidence type="ECO:0000313" key="10">
    <source>
        <dbReference type="Proteomes" id="UP000537161"/>
    </source>
</evidence>
<comment type="pathway">
    <text evidence="1 6">Purine metabolism; IMP biosynthesis via de novo pathway; N(2)-formyl-N(1)-(5-phospho-D-ribosyl)glycinamide from N(1)-(5-phospho-D-ribosyl)glycinamide (10-formyl THF route): step 1/1.</text>
</comment>
<dbReference type="InterPro" id="IPR038056">
    <property type="entry name" value="YjbR-like_sf"/>
</dbReference>
<dbReference type="InterPro" id="IPR001555">
    <property type="entry name" value="GART_AS"/>
</dbReference>
<dbReference type="Pfam" id="PF00551">
    <property type="entry name" value="Formyl_trans_N"/>
    <property type="match status" value="1"/>
</dbReference>
<keyword evidence="7" id="KW-0732">Signal</keyword>
<dbReference type="EC" id="2.1.2.2" evidence="6"/>
<evidence type="ECO:0000256" key="7">
    <source>
        <dbReference type="SAM" id="SignalP"/>
    </source>
</evidence>
<dbReference type="PROSITE" id="PS00373">
    <property type="entry name" value="GART"/>
    <property type="match status" value="1"/>
</dbReference>
<comment type="catalytic activity">
    <reaction evidence="5 6">
        <text>N(1)-(5-phospho-beta-D-ribosyl)glycinamide + (6R)-10-formyltetrahydrofolate = N(2)-formyl-N(1)-(5-phospho-beta-D-ribosyl)glycinamide + (6S)-5,6,7,8-tetrahydrofolate + H(+)</text>
        <dbReference type="Rhea" id="RHEA:15053"/>
        <dbReference type="ChEBI" id="CHEBI:15378"/>
        <dbReference type="ChEBI" id="CHEBI:57453"/>
        <dbReference type="ChEBI" id="CHEBI:143788"/>
        <dbReference type="ChEBI" id="CHEBI:147286"/>
        <dbReference type="ChEBI" id="CHEBI:195366"/>
        <dbReference type="EC" id="2.1.2.2"/>
    </reaction>
</comment>
<dbReference type="GO" id="GO:0005829">
    <property type="term" value="C:cytosol"/>
    <property type="evidence" value="ECO:0007669"/>
    <property type="project" value="TreeGrafter"/>
</dbReference>
<evidence type="ECO:0000256" key="6">
    <source>
        <dbReference type="HAMAP-Rule" id="MF_01930"/>
    </source>
</evidence>
<sequence length="316" mass="34074">MTKARVAVLISGTGTNMAALLYAAKAESCPYEIVLVASNNPDAAGLALAAAEGIATWSLSHKGMNRDAFDALVDDQLRAVGADYVALAGYMRILSSDFVAKWQDRMLNIHPSLLPLYKGLDTHRKAIEAGDRHGGCSVHVVTADLDDGPVLAQTPVAILPGDTPDSLAARVLIAEHQLYPPTLAAYVTRERSAGWLLGRVRDLALALPETDEVTSHGMPCFGIVKGKKFAYFTEDHHGDGKIALLVKISGADEQAALIEMDADRYYRPAYFGDGWIGIRLDLGDTDWDAIGDWLRKSWLSIAPKRLAGLMAAADEF</sequence>
<organism evidence="9 10">
    <name type="scientific">Sphingopyxis panaciterrulae</name>
    <dbReference type="NCBI Taxonomy" id="462372"/>
    <lineage>
        <taxon>Bacteria</taxon>
        <taxon>Pseudomonadati</taxon>
        <taxon>Pseudomonadota</taxon>
        <taxon>Alphaproteobacteria</taxon>
        <taxon>Sphingomonadales</taxon>
        <taxon>Sphingomonadaceae</taxon>
        <taxon>Sphingopyxis</taxon>
    </lineage>
</organism>
<dbReference type="NCBIfam" id="TIGR00639">
    <property type="entry name" value="PurN"/>
    <property type="match status" value="1"/>
</dbReference>
<dbReference type="PANTHER" id="PTHR43369">
    <property type="entry name" value="PHOSPHORIBOSYLGLYCINAMIDE FORMYLTRANSFERASE"/>
    <property type="match status" value="1"/>
</dbReference>
<dbReference type="UniPathway" id="UPA00074">
    <property type="reaction ID" value="UER00126"/>
</dbReference>
<dbReference type="RefSeq" id="WP_184097510.1">
    <property type="nucleotide sequence ID" value="NZ_JACIJH010000004.1"/>
</dbReference>
<dbReference type="InterPro" id="IPR058532">
    <property type="entry name" value="YjbR/MT2646/Rv2570-like"/>
</dbReference>
<dbReference type="Proteomes" id="UP000537161">
    <property type="component" value="Unassembled WGS sequence"/>
</dbReference>
<dbReference type="GO" id="GO:0006189">
    <property type="term" value="P:'de novo' IMP biosynthetic process"/>
    <property type="evidence" value="ECO:0007669"/>
    <property type="project" value="UniProtKB-UniRule"/>
</dbReference>
<dbReference type="SUPFAM" id="SSF142906">
    <property type="entry name" value="YjbR-like"/>
    <property type="match status" value="1"/>
</dbReference>
<dbReference type="Gene3D" id="3.40.50.170">
    <property type="entry name" value="Formyl transferase, N-terminal domain"/>
    <property type="match status" value="1"/>
</dbReference>
<dbReference type="InterPro" id="IPR004607">
    <property type="entry name" value="GART"/>
</dbReference>
<gene>
    <name evidence="6" type="primary">purN</name>
    <name evidence="9" type="ORF">FHR21_001891</name>
</gene>
<dbReference type="GO" id="GO:0004644">
    <property type="term" value="F:phosphoribosylglycinamide formyltransferase activity"/>
    <property type="evidence" value="ECO:0007669"/>
    <property type="project" value="UniProtKB-UniRule"/>
</dbReference>
<feature type="chain" id="PRO_5030860591" description="Phosphoribosylglycinamide formyltransferase" evidence="7">
    <location>
        <begin position="19"/>
        <end position="316"/>
    </location>
</feature>
<dbReference type="SUPFAM" id="SSF53328">
    <property type="entry name" value="Formyltransferase"/>
    <property type="match status" value="1"/>
</dbReference>
<evidence type="ECO:0000313" key="9">
    <source>
        <dbReference type="EMBL" id="MBB5706539.1"/>
    </source>
</evidence>
<feature type="site" description="Raises pKa of active site His" evidence="6">
    <location>
        <position position="146"/>
    </location>
</feature>
<feature type="binding site" evidence="6">
    <location>
        <position position="108"/>
    </location>
    <ligand>
        <name>(6R)-10-formyltetrahydrofolate</name>
        <dbReference type="ChEBI" id="CHEBI:195366"/>
    </ligand>
</feature>
<dbReference type="Pfam" id="PF04237">
    <property type="entry name" value="YjbR"/>
    <property type="match status" value="1"/>
</dbReference>
<feature type="binding site" evidence="6">
    <location>
        <begin position="91"/>
        <end position="94"/>
    </location>
    <ligand>
        <name>(6R)-10-formyltetrahydrofolate</name>
        <dbReference type="ChEBI" id="CHEBI:195366"/>
    </ligand>
</feature>
<evidence type="ECO:0000256" key="4">
    <source>
        <dbReference type="ARBA" id="ARBA00038440"/>
    </source>
</evidence>
<keyword evidence="3 6" id="KW-0658">Purine biosynthesis</keyword>
<dbReference type="InterPro" id="IPR036477">
    <property type="entry name" value="Formyl_transf_N_sf"/>
</dbReference>
<feature type="binding site" evidence="6">
    <location>
        <begin position="14"/>
        <end position="16"/>
    </location>
    <ligand>
        <name>N(1)-(5-phospho-beta-D-ribosyl)glycinamide</name>
        <dbReference type="ChEBI" id="CHEBI:143788"/>
    </ligand>
</feature>
<comment type="similarity">
    <text evidence="4 6">Belongs to the GART family.</text>
</comment>
<dbReference type="AlphaFoldDB" id="A0A7W9B5A5"/>